<reference evidence="1 2" key="1">
    <citation type="submission" date="2019-06" db="EMBL/GenBank/DDBJ databases">
        <title>Draft genomes of female and male turbot (Scophthalmus maximus).</title>
        <authorList>
            <person name="Xu H."/>
            <person name="Xu X.-W."/>
            <person name="Shao C."/>
            <person name="Chen S."/>
        </authorList>
    </citation>
    <scope>NUCLEOTIDE SEQUENCE [LARGE SCALE GENOMIC DNA]</scope>
    <source>
        <strain evidence="1">Ysfricsl-2016a</strain>
        <tissue evidence="1">Blood</tissue>
    </source>
</reference>
<dbReference type="AlphaFoldDB" id="A0A6A4TFH5"/>
<dbReference type="Proteomes" id="UP000438429">
    <property type="component" value="Unassembled WGS sequence"/>
</dbReference>
<sequence length="76" mass="8414">MKPADSAMAAKTSEGSIKWQLCYDISARTWWMMKNNLPLPAFSSFCLFYFVKAPGFVLPLRLFVCSSVSAAAVASR</sequence>
<accession>A0A6A4TFH5</accession>
<name>A0A6A4TFH5_SCOMX</name>
<organism evidence="1 2">
    <name type="scientific">Scophthalmus maximus</name>
    <name type="common">Turbot</name>
    <name type="synonym">Psetta maxima</name>
    <dbReference type="NCBI Taxonomy" id="52904"/>
    <lineage>
        <taxon>Eukaryota</taxon>
        <taxon>Metazoa</taxon>
        <taxon>Chordata</taxon>
        <taxon>Craniata</taxon>
        <taxon>Vertebrata</taxon>
        <taxon>Euteleostomi</taxon>
        <taxon>Actinopterygii</taxon>
        <taxon>Neopterygii</taxon>
        <taxon>Teleostei</taxon>
        <taxon>Neoteleostei</taxon>
        <taxon>Acanthomorphata</taxon>
        <taxon>Carangaria</taxon>
        <taxon>Pleuronectiformes</taxon>
        <taxon>Pleuronectoidei</taxon>
        <taxon>Scophthalmidae</taxon>
        <taxon>Scophthalmus</taxon>
    </lineage>
</organism>
<evidence type="ECO:0000313" key="2">
    <source>
        <dbReference type="Proteomes" id="UP000438429"/>
    </source>
</evidence>
<dbReference type="EMBL" id="VEVO01000005">
    <property type="protein sequence ID" value="KAF0041611.1"/>
    <property type="molecule type" value="Genomic_DNA"/>
</dbReference>
<gene>
    <name evidence="1" type="ORF">F2P81_005143</name>
</gene>
<proteinExistence type="predicted"/>
<protein>
    <submittedName>
        <fullName evidence="1">Uncharacterized protein</fullName>
    </submittedName>
</protein>
<comment type="caution">
    <text evidence="1">The sequence shown here is derived from an EMBL/GenBank/DDBJ whole genome shotgun (WGS) entry which is preliminary data.</text>
</comment>
<evidence type="ECO:0000313" key="1">
    <source>
        <dbReference type="EMBL" id="KAF0041611.1"/>
    </source>
</evidence>